<evidence type="ECO:0000313" key="1">
    <source>
        <dbReference type="EMBL" id="KAH7972063.1"/>
    </source>
</evidence>
<dbReference type="Gene3D" id="1.10.287.70">
    <property type="match status" value="1"/>
</dbReference>
<evidence type="ECO:0000313" key="2">
    <source>
        <dbReference type="Proteomes" id="UP000821837"/>
    </source>
</evidence>
<proteinExistence type="predicted"/>
<dbReference type="VEuPathDB" id="VectorBase:RSAN_043656"/>
<name>A0A9D4T569_RHISA</name>
<protein>
    <submittedName>
        <fullName evidence="1">Uncharacterized protein</fullName>
    </submittedName>
</protein>
<sequence length="88" mass="9972">MRLARSNVRLLVLIAFYFLFIVIGASIFSTIEAPHENSVIRKLRAKRAAFLEEHPCVKVSIRSCHVPYAAHDQCKFANVAQFITLLVT</sequence>
<dbReference type="EMBL" id="JABSTV010001247">
    <property type="protein sequence ID" value="KAH7972063.1"/>
    <property type="molecule type" value="Genomic_DNA"/>
</dbReference>
<dbReference type="AlphaFoldDB" id="A0A9D4T569"/>
<gene>
    <name evidence="1" type="ORF">HPB52_006157</name>
</gene>
<dbReference type="SUPFAM" id="SSF81324">
    <property type="entry name" value="Voltage-gated potassium channels"/>
    <property type="match status" value="1"/>
</dbReference>
<reference evidence="1" key="2">
    <citation type="submission" date="2021-09" db="EMBL/GenBank/DDBJ databases">
        <authorList>
            <person name="Jia N."/>
            <person name="Wang J."/>
            <person name="Shi W."/>
            <person name="Du L."/>
            <person name="Sun Y."/>
            <person name="Zhan W."/>
            <person name="Jiang J."/>
            <person name="Wang Q."/>
            <person name="Zhang B."/>
            <person name="Ji P."/>
            <person name="Sakyi L.B."/>
            <person name="Cui X."/>
            <person name="Yuan T."/>
            <person name="Jiang B."/>
            <person name="Yang W."/>
            <person name="Lam T.T.-Y."/>
            <person name="Chang Q."/>
            <person name="Ding S."/>
            <person name="Wang X."/>
            <person name="Zhu J."/>
            <person name="Ruan X."/>
            <person name="Zhao L."/>
            <person name="Wei J."/>
            <person name="Que T."/>
            <person name="Du C."/>
            <person name="Cheng J."/>
            <person name="Dai P."/>
            <person name="Han X."/>
            <person name="Huang E."/>
            <person name="Gao Y."/>
            <person name="Liu J."/>
            <person name="Shao H."/>
            <person name="Ye R."/>
            <person name="Li L."/>
            <person name="Wei W."/>
            <person name="Wang X."/>
            <person name="Wang C."/>
            <person name="Huo Q."/>
            <person name="Li W."/>
            <person name="Guo W."/>
            <person name="Chen H."/>
            <person name="Chen S."/>
            <person name="Zhou L."/>
            <person name="Zhou L."/>
            <person name="Ni X."/>
            <person name="Tian J."/>
            <person name="Zhou Y."/>
            <person name="Sheng Y."/>
            <person name="Liu T."/>
            <person name="Pan Y."/>
            <person name="Xia L."/>
            <person name="Li J."/>
            <person name="Zhao F."/>
            <person name="Cao W."/>
        </authorList>
    </citation>
    <scope>NUCLEOTIDE SEQUENCE</scope>
    <source>
        <strain evidence="1">Rsan-2018</strain>
        <tissue evidence="1">Larvae</tissue>
    </source>
</reference>
<accession>A0A9D4T569</accession>
<dbReference type="Proteomes" id="UP000821837">
    <property type="component" value="Chromosome 11"/>
</dbReference>
<keyword evidence="2" id="KW-1185">Reference proteome</keyword>
<comment type="caution">
    <text evidence="1">The sequence shown here is derived from an EMBL/GenBank/DDBJ whole genome shotgun (WGS) entry which is preliminary data.</text>
</comment>
<organism evidence="1 2">
    <name type="scientific">Rhipicephalus sanguineus</name>
    <name type="common">Brown dog tick</name>
    <name type="synonym">Ixodes sanguineus</name>
    <dbReference type="NCBI Taxonomy" id="34632"/>
    <lineage>
        <taxon>Eukaryota</taxon>
        <taxon>Metazoa</taxon>
        <taxon>Ecdysozoa</taxon>
        <taxon>Arthropoda</taxon>
        <taxon>Chelicerata</taxon>
        <taxon>Arachnida</taxon>
        <taxon>Acari</taxon>
        <taxon>Parasitiformes</taxon>
        <taxon>Ixodida</taxon>
        <taxon>Ixodoidea</taxon>
        <taxon>Ixodidae</taxon>
        <taxon>Rhipicephalinae</taxon>
        <taxon>Rhipicephalus</taxon>
        <taxon>Rhipicephalus</taxon>
    </lineage>
</organism>
<reference evidence="1" key="1">
    <citation type="journal article" date="2020" name="Cell">
        <title>Large-Scale Comparative Analyses of Tick Genomes Elucidate Their Genetic Diversity and Vector Capacities.</title>
        <authorList>
            <consortium name="Tick Genome and Microbiome Consortium (TIGMIC)"/>
            <person name="Jia N."/>
            <person name="Wang J."/>
            <person name="Shi W."/>
            <person name="Du L."/>
            <person name="Sun Y."/>
            <person name="Zhan W."/>
            <person name="Jiang J.F."/>
            <person name="Wang Q."/>
            <person name="Zhang B."/>
            <person name="Ji P."/>
            <person name="Bell-Sakyi L."/>
            <person name="Cui X.M."/>
            <person name="Yuan T.T."/>
            <person name="Jiang B.G."/>
            <person name="Yang W.F."/>
            <person name="Lam T.T."/>
            <person name="Chang Q.C."/>
            <person name="Ding S.J."/>
            <person name="Wang X.J."/>
            <person name="Zhu J.G."/>
            <person name="Ruan X.D."/>
            <person name="Zhao L."/>
            <person name="Wei J.T."/>
            <person name="Ye R.Z."/>
            <person name="Que T.C."/>
            <person name="Du C.H."/>
            <person name="Zhou Y.H."/>
            <person name="Cheng J.X."/>
            <person name="Dai P.F."/>
            <person name="Guo W.B."/>
            <person name="Han X.H."/>
            <person name="Huang E.J."/>
            <person name="Li L.F."/>
            <person name="Wei W."/>
            <person name="Gao Y.C."/>
            <person name="Liu J.Z."/>
            <person name="Shao H.Z."/>
            <person name="Wang X."/>
            <person name="Wang C.C."/>
            <person name="Yang T.C."/>
            <person name="Huo Q.B."/>
            <person name="Li W."/>
            <person name="Chen H.Y."/>
            <person name="Chen S.E."/>
            <person name="Zhou L.G."/>
            <person name="Ni X.B."/>
            <person name="Tian J.H."/>
            <person name="Sheng Y."/>
            <person name="Liu T."/>
            <person name="Pan Y.S."/>
            <person name="Xia L.Y."/>
            <person name="Li J."/>
            <person name="Zhao F."/>
            <person name="Cao W.C."/>
        </authorList>
    </citation>
    <scope>NUCLEOTIDE SEQUENCE</scope>
    <source>
        <strain evidence="1">Rsan-2018</strain>
    </source>
</reference>